<feature type="compositionally biased region" description="Basic and acidic residues" evidence="1">
    <location>
        <begin position="106"/>
        <end position="116"/>
    </location>
</feature>
<feature type="region of interest" description="Disordered" evidence="1">
    <location>
        <begin position="94"/>
        <end position="116"/>
    </location>
</feature>
<evidence type="ECO:0000256" key="1">
    <source>
        <dbReference type="SAM" id="MobiDB-lite"/>
    </source>
</evidence>
<evidence type="ECO:0000313" key="2">
    <source>
        <dbReference type="EMBL" id="MPC46368.1"/>
    </source>
</evidence>
<dbReference type="AlphaFoldDB" id="A0A5B7FN09"/>
<keyword evidence="3" id="KW-1185">Reference proteome</keyword>
<reference evidence="2 3" key="1">
    <citation type="submission" date="2019-05" db="EMBL/GenBank/DDBJ databases">
        <title>Another draft genome of Portunus trituberculatus and its Hox gene families provides insights of decapod evolution.</title>
        <authorList>
            <person name="Jeong J.-H."/>
            <person name="Song I."/>
            <person name="Kim S."/>
            <person name="Choi T."/>
            <person name="Kim D."/>
            <person name="Ryu S."/>
            <person name="Kim W."/>
        </authorList>
    </citation>
    <scope>NUCLEOTIDE SEQUENCE [LARGE SCALE GENOMIC DNA]</scope>
    <source>
        <tissue evidence="2">Muscle</tissue>
    </source>
</reference>
<comment type="caution">
    <text evidence="2">The sequence shown here is derived from an EMBL/GenBank/DDBJ whole genome shotgun (WGS) entry which is preliminary data.</text>
</comment>
<evidence type="ECO:0000313" key="3">
    <source>
        <dbReference type="Proteomes" id="UP000324222"/>
    </source>
</evidence>
<gene>
    <name evidence="2" type="ORF">E2C01_040088</name>
</gene>
<name>A0A5B7FN09_PORTR</name>
<protein>
    <submittedName>
        <fullName evidence="2">Uncharacterized protein</fullName>
    </submittedName>
</protein>
<organism evidence="2 3">
    <name type="scientific">Portunus trituberculatus</name>
    <name type="common">Swimming crab</name>
    <name type="synonym">Neptunus trituberculatus</name>
    <dbReference type="NCBI Taxonomy" id="210409"/>
    <lineage>
        <taxon>Eukaryota</taxon>
        <taxon>Metazoa</taxon>
        <taxon>Ecdysozoa</taxon>
        <taxon>Arthropoda</taxon>
        <taxon>Crustacea</taxon>
        <taxon>Multicrustacea</taxon>
        <taxon>Malacostraca</taxon>
        <taxon>Eumalacostraca</taxon>
        <taxon>Eucarida</taxon>
        <taxon>Decapoda</taxon>
        <taxon>Pleocyemata</taxon>
        <taxon>Brachyura</taxon>
        <taxon>Eubrachyura</taxon>
        <taxon>Portunoidea</taxon>
        <taxon>Portunidae</taxon>
        <taxon>Portuninae</taxon>
        <taxon>Portunus</taxon>
    </lineage>
</organism>
<proteinExistence type="predicted"/>
<sequence>MTPVIPSLGIPDHSTTTSQESITKHFKLILPPRKFVGVLIKVGTRGLTEGDLTEEFCALASSSPGEVSGLKKASSGTVGMPVVGRKAVRGVYSSAKAEQTVSQDPCEDRRRAPQVT</sequence>
<dbReference type="EMBL" id="VSRR010007172">
    <property type="protein sequence ID" value="MPC46368.1"/>
    <property type="molecule type" value="Genomic_DNA"/>
</dbReference>
<accession>A0A5B7FN09</accession>
<dbReference type="Proteomes" id="UP000324222">
    <property type="component" value="Unassembled WGS sequence"/>
</dbReference>